<keyword evidence="6 12" id="KW-0418">Kinase</keyword>
<evidence type="ECO:0000256" key="7">
    <source>
        <dbReference type="ARBA" id="ARBA00022840"/>
    </source>
</evidence>
<dbReference type="InterPro" id="IPR019734">
    <property type="entry name" value="TPR_rpt"/>
</dbReference>
<keyword evidence="7" id="KW-0067">ATP-binding</keyword>
<dbReference type="Pfam" id="PF02518">
    <property type="entry name" value="HATPase_c"/>
    <property type="match status" value="1"/>
</dbReference>
<dbReference type="Gene3D" id="3.30.450.20">
    <property type="entry name" value="PAS domain"/>
    <property type="match status" value="1"/>
</dbReference>
<evidence type="ECO:0000256" key="2">
    <source>
        <dbReference type="ARBA" id="ARBA00012438"/>
    </source>
</evidence>
<dbReference type="Pfam" id="PF13374">
    <property type="entry name" value="TPR_10"/>
    <property type="match status" value="1"/>
</dbReference>
<dbReference type="GO" id="GO:0004673">
    <property type="term" value="F:protein histidine kinase activity"/>
    <property type="evidence" value="ECO:0007669"/>
    <property type="project" value="UniProtKB-EC"/>
</dbReference>
<dbReference type="SMART" id="SM00028">
    <property type="entry name" value="TPR"/>
    <property type="match status" value="3"/>
</dbReference>
<dbReference type="Proteomes" id="UP000468388">
    <property type="component" value="Unassembled WGS sequence"/>
</dbReference>
<protein>
    <recommendedName>
        <fullName evidence="2">histidine kinase</fullName>
        <ecNumber evidence="2">2.7.13.3</ecNumber>
    </recommendedName>
</protein>
<keyword evidence="8" id="KW-0802">TPR repeat</keyword>
<proteinExistence type="predicted"/>
<dbReference type="SUPFAM" id="SSF48452">
    <property type="entry name" value="TPR-like"/>
    <property type="match status" value="2"/>
</dbReference>
<evidence type="ECO:0000256" key="10">
    <source>
        <dbReference type="SAM" id="SignalP"/>
    </source>
</evidence>
<evidence type="ECO:0000256" key="8">
    <source>
        <dbReference type="PROSITE-ProRule" id="PRU00339"/>
    </source>
</evidence>
<keyword evidence="13" id="KW-1185">Reference proteome</keyword>
<dbReference type="Pfam" id="PF07568">
    <property type="entry name" value="HisKA_2"/>
    <property type="match status" value="1"/>
</dbReference>
<evidence type="ECO:0000256" key="6">
    <source>
        <dbReference type="ARBA" id="ARBA00022777"/>
    </source>
</evidence>
<dbReference type="SUPFAM" id="SSF55874">
    <property type="entry name" value="ATPase domain of HSP90 chaperone/DNA topoisomerase II/histidine kinase"/>
    <property type="match status" value="1"/>
</dbReference>
<comment type="catalytic activity">
    <reaction evidence="1">
        <text>ATP + protein L-histidine = ADP + protein N-phospho-L-histidine.</text>
        <dbReference type="EC" id="2.7.13.3"/>
    </reaction>
</comment>
<dbReference type="InterPro" id="IPR036890">
    <property type="entry name" value="HATPase_C_sf"/>
</dbReference>
<feature type="domain" description="Histidine kinase/HSP90-like ATPase" evidence="11">
    <location>
        <begin position="633"/>
        <end position="731"/>
    </location>
</feature>
<accession>A0A6N8J7S7</accession>
<keyword evidence="3" id="KW-0597">Phosphoprotein</keyword>
<reference evidence="12 13" key="1">
    <citation type="submission" date="2019-12" db="EMBL/GenBank/DDBJ databases">
        <title>The draft genomic sequence of strain Chitinophaga oryziterrae JCM 16595.</title>
        <authorList>
            <person name="Zhang X."/>
        </authorList>
    </citation>
    <scope>NUCLEOTIDE SEQUENCE [LARGE SCALE GENOMIC DNA]</scope>
    <source>
        <strain evidence="12 13">JCM 16595</strain>
    </source>
</reference>
<evidence type="ECO:0000256" key="3">
    <source>
        <dbReference type="ARBA" id="ARBA00022553"/>
    </source>
</evidence>
<evidence type="ECO:0000256" key="5">
    <source>
        <dbReference type="ARBA" id="ARBA00022741"/>
    </source>
</evidence>
<evidence type="ECO:0000256" key="1">
    <source>
        <dbReference type="ARBA" id="ARBA00000085"/>
    </source>
</evidence>
<dbReference type="PANTHER" id="PTHR41523">
    <property type="entry name" value="TWO-COMPONENT SYSTEM SENSOR PROTEIN"/>
    <property type="match status" value="1"/>
</dbReference>
<dbReference type="PANTHER" id="PTHR41523:SF8">
    <property type="entry name" value="ETHYLENE RESPONSE SENSOR PROTEIN"/>
    <property type="match status" value="1"/>
</dbReference>
<dbReference type="Gene3D" id="3.30.565.10">
    <property type="entry name" value="Histidine kinase-like ATPase, C-terminal domain"/>
    <property type="match status" value="1"/>
</dbReference>
<dbReference type="InterPro" id="IPR003594">
    <property type="entry name" value="HATPase_dom"/>
</dbReference>
<dbReference type="EC" id="2.7.13.3" evidence="2"/>
<dbReference type="Gene3D" id="1.25.40.10">
    <property type="entry name" value="Tetratricopeptide repeat domain"/>
    <property type="match status" value="1"/>
</dbReference>
<keyword evidence="4" id="KW-0808">Transferase</keyword>
<feature type="chain" id="PRO_5026974167" description="histidine kinase" evidence="10">
    <location>
        <begin position="27"/>
        <end position="743"/>
    </location>
</feature>
<gene>
    <name evidence="12" type="ORF">GO495_07015</name>
</gene>
<keyword evidence="9" id="KW-0472">Membrane</keyword>
<feature type="transmembrane region" description="Helical" evidence="9">
    <location>
        <begin position="482"/>
        <end position="501"/>
    </location>
</feature>
<evidence type="ECO:0000259" key="11">
    <source>
        <dbReference type="SMART" id="SM00387"/>
    </source>
</evidence>
<dbReference type="PROSITE" id="PS50005">
    <property type="entry name" value="TPR"/>
    <property type="match status" value="1"/>
</dbReference>
<keyword evidence="9" id="KW-1133">Transmembrane helix</keyword>
<dbReference type="SMART" id="SM00387">
    <property type="entry name" value="HATPase_c"/>
    <property type="match status" value="1"/>
</dbReference>
<evidence type="ECO:0000313" key="12">
    <source>
        <dbReference type="EMBL" id="MVT40326.1"/>
    </source>
</evidence>
<evidence type="ECO:0000256" key="9">
    <source>
        <dbReference type="SAM" id="Phobius"/>
    </source>
</evidence>
<dbReference type="GO" id="GO:0005524">
    <property type="term" value="F:ATP binding"/>
    <property type="evidence" value="ECO:0007669"/>
    <property type="project" value="UniProtKB-KW"/>
</dbReference>
<comment type="caution">
    <text evidence="12">The sequence shown here is derived from an EMBL/GenBank/DDBJ whole genome shotgun (WGS) entry which is preliminary data.</text>
</comment>
<dbReference type="AlphaFoldDB" id="A0A6N8J7S7"/>
<sequence>MNQMSNIFLKPLLFAAVVLMHVCVHAQPIADTNRVKQLQTNSRYYLMKEGELKRDLDSALLLNEEALRISAALQYREGTAKGLLLETQIYREQGEWKKAADQLKEALALYTTYDLKHLLAEGYIESAQYHHNEGSDLDQRIFYYKKALPLFKETGDLKQVAITLQVLGDFYHIKGDLGTSLNYLGEALVYSKAAGYKDVQGIYDLMGNGYQVKGDFNQALKYGLLAVKTGETLKDSSIQMGTIYNHMGLIYYNLREYQSARDYWSKALAVSIAHKDTASYQIITGNIASGLFRIKKYKEALSLLDNMVKTYPPTSLEIRITVPYIYFNIYMDMKNYNKANIYYKEIVKFHNELDANSIAQHQLCQSIIRYLIETKQYKETYKYLEELDNTCKALGDNLARSRNQLDWFRVDSALGNYISAIQHQQLYKSLSDSIFNIEKSKQFSSLQLQFETEKKDKDIQLLTQQSKLQHNSLQKERTIRNVIIAGVILLSLFSGLIYMSYRSKKRSNMKLELQQKEINHQNELLKKLLGEKEWLLKEIHHRVKNNLQIVISLLNTQSAYLDNEDALTAIRNSQYRMHAMSLIHQKLYQSDNLACIEMSWYIRELVSYMQECFHTLSRIVFTLQIEPVEMDVARAVPLGLILNEAISNAIKYAFPGNSTGEVIISLKKLHGTTYQLNISDNGVGLPADFQLENTHSLGMSLMRGLSEQLDGTFNIKNDNGLKIEIVFNNHQLVYERKNTDRRR</sequence>
<keyword evidence="10" id="KW-0732">Signal</keyword>
<evidence type="ECO:0000313" key="13">
    <source>
        <dbReference type="Proteomes" id="UP000468388"/>
    </source>
</evidence>
<name>A0A6N8J7S7_9BACT</name>
<dbReference type="EMBL" id="WRXO01000001">
    <property type="protein sequence ID" value="MVT40326.1"/>
    <property type="molecule type" value="Genomic_DNA"/>
</dbReference>
<organism evidence="12 13">
    <name type="scientific">Chitinophaga oryziterrae</name>
    <dbReference type="NCBI Taxonomy" id="1031224"/>
    <lineage>
        <taxon>Bacteria</taxon>
        <taxon>Pseudomonadati</taxon>
        <taxon>Bacteroidota</taxon>
        <taxon>Chitinophagia</taxon>
        <taxon>Chitinophagales</taxon>
        <taxon>Chitinophagaceae</taxon>
        <taxon>Chitinophaga</taxon>
    </lineage>
</organism>
<keyword evidence="5" id="KW-0547">Nucleotide-binding</keyword>
<feature type="signal peptide" evidence="10">
    <location>
        <begin position="1"/>
        <end position="26"/>
    </location>
</feature>
<keyword evidence="9" id="KW-0812">Transmembrane</keyword>
<dbReference type="InterPro" id="IPR011990">
    <property type="entry name" value="TPR-like_helical_dom_sf"/>
</dbReference>
<feature type="repeat" description="TPR" evidence="8">
    <location>
        <begin position="241"/>
        <end position="274"/>
    </location>
</feature>
<evidence type="ECO:0000256" key="4">
    <source>
        <dbReference type="ARBA" id="ARBA00022679"/>
    </source>
</evidence>
<dbReference type="OrthoDB" id="1223659at2"/>
<dbReference type="InterPro" id="IPR011495">
    <property type="entry name" value="Sig_transdc_His_kin_sub2_dim/P"/>
</dbReference>